<dbReference type="RefSeq" id="WP_036678850.1">
    <property type="nucleotide sequence ID" value="NZ_JNVM01000006.1"/>
</dbReference>
<dbReference type="OrthoDB" id="9027184at2"/>
<dbReference type="AlphaFoldDB" id="A0A081P6S7"/>
<sequence length="751" mass="84414">MLKLPNLDDRMYEHMVEAARKQIPALYPAWTDENAHDPGMTMLEMLTWLIEMQQYYLNRVTEANELKFLKLLGVKPRGAVPASVEVHFEGVDEKSKLPRGTKLSAGGLIFETSEPLLLVPAIPDKLIVATDSGYFDYTASNEGRNVSFPAFGAKGEAGSRLYIGFTEPLPTNQLLTLSIRLYENYPIVPVQDTERERIPSAMLTWRMFGDGGEDRPANWQPVNLRRDETNHLSQSGKLLFRLERPMQPKVIGPATDRERYWICCEVVEAGFELPPKIEHVAFNAVTAFQHDTWSLMEEFDWDGRSVQGQSLEISHYLAFFGAVRIQVRTEAQGEWEEWSEAGDLSSAVPEDKRKVYALSRNVGSKTVRIAFGEDAGGQAPPDGIGRIRVICHNGRFRDQRHIGAGNGLPHQRFELPCASVVVEAFRLQIGEKDPVSREWLWYDWHRVDDFDRSGPDDRHFLLDPLTGIVLFGDNEKGMAPPPSDELNIVVMSLRSTEGVSGNINAALIQRFAEPWPEVELVRPVNRTVAAGGCAPETLEESKLRVRTELQQPATAVTAEDVERIVLNTPGLRVARARALPLFRKGLKQYPADRSPAALSVVVVPYSESPKPMPSRGFMETVRRYLDKRRMITTDIQILPPEYIEISVHAVIVVEPSFKDEADVVIRELTRLLQPFDNKDGTSGWAFGRTVYKGDIYGVINRIPGVSYIQDLWISAEGKGFHKDADGDIQIPPYGLVYSGEHDIELISLTEL</sequence>
<dbReference type="Proteomes" id="UP000028123">
    <property type="component" value="Unassembled WGS sequence"/>
</dbReference>
<reference evidence="1 2" key="1">
    <citation type="submission" date="2014-06" db="EMBL/GenBank/DDBJ databases">
        <title>Draft genome sequence of Paenibacillus sp. MSt1.</title>
        <authorList>
            <person name="Aw Y.K."/>
            <person name="Ong K.S."/>
            <person name="Gan H.M."/>
            <person name="Lee S.M."/>
        </authorList>
    </citation>
    <scope>NUCLEOTIDE SEQUENCE [LARGE SCALE GENOMIC DNA]</scope>
    <source>
        <strain evidence="1 2">MSt1</strain>
    </source>
</reference>
<dbReference type="InterPro" id="IPR011749">
    <property type="entry name" value="CHP02243"/>
</dbReference>
<name>A0A081P6S7_9BACL</name>
<dbReference type="EMBL" id="JNVM01000006">
    <property type="protein sequence ID" value="KEQ26400.1"/>
    <property type="molecule type" value="Genomic_DNA"/>
</dbReference>
<comment type="caution">
    <text evidence="1">The sequence shown here is derived from an EMBL/GenBank/DDBJ whole genome shotgun (WGS) entry which is preliminary data.</text>
</comment>
<gene>
    <name evidence="1" type="ORF">ET33_31575</name>
</gene>
<evidence type="ECO:0000313" key="1">
    <source>
        <dbReference type="EMBL" id="KEQ26400.1"/>
    </source>
</evidence>
<keyword evidence="2" id="KW-1185">Reference proteome</keyword>
<dbReference type="eggNOG" id="COG3299">
    <property type="taxonomic scope" value="Bacteria"/>
</dbReference>
<evidence type="ECO:0000313" key="2">
    <source>
        <dbReference type="Proteomes" id="UP000028123"/>
    </source>
</evidence>
<organism evidence="1 2">
    <name type="scientific">Paenibacillus tyrfis</name>
    <dbReference type="NCBI Taxonomy" id="1501230"/>
    <lineage>
        <taxon>Bacteria</taxon>
        <taxon>Bacillati</taxon>
        <taxon>Bacillota</taxon>
        <taxon>Bacilli</taxon>
        <taxon>Bacillales</taxon>
        <taxon>Paenibacillaceae</taxon>
        <taxon>Paenibacillus</taxon>
    </lineage>
</organism>
<proteinExistence type="predicted"/>
<dbReference type="NCBIfam" id="TIGR02243">
    <property type="entry name" value="putative baseplate assembly protein"/>
    <property type="match status" value="1"/>
</dbReference>
<protein>
    <submittedName>
        <fullName evidence="1">Uncharacterized protein</fullName>
    </submittedName>
</protein>
<accession>A0A081P6S7</accession>